<sequence length="104" mass="11956">MERSNCPMTPRLRYVVLLPFLFVFPLVILQTEDNGWRWEAEGKGSSGLKETVRNGEDFILAKYHLIMYLHIALPEYILFPCLLSYGADVAFPTGVVVTCYFTDF</sequence>
<dbReference type="Proteomes" id="UP000187203">
    <property type="component" value="Unassembled WGS sequence"/>
</dbReference>
<evidence type="ECO:0000256" key="1">
    <source>
        <dbReference type="SAM" id="Phobius"/>
    </source>
</evidence>
<gene>
    <name evidence="2" type="ORF">COLO4_07831</name>
</gene>
<protein>
    <recommendedName>
        <fullName evidence="4">Transmembrane protein</fullName>
    </recommendedName>
</protein>
<dbReference type="EMBL" id="AWUE01013473">
    <property type="protein sequence ID" value="OMP06876.1"/>
    <property type="molecule type" value="Genomic_DNA"/>
</dbReference>
<name>A0A1R3KIF9_9ROSI</name>
<accession>A0A1R3KIF9</accession>
<organism evidence="2 3">
    <name type="scientific">Corchorus olitorius</name>
    <dbReference type="NCBI Taxonomy" id="93759"/>
    <lineage>
        <taxon>Eukaryota</taxon>
        <taxon>Viridiplantae</taxon>
        <taxon>Streptophyta</taxon>
        <taxon>Embryophyta</taxon>
        <taxon>Tracheophyta</taxon>
        <taxon>Spermatophyta</taxon>
        <taxon>Magnoliopsida</taxon>
        <taxon>eudicotyledons</taxon>
        <taxon>Gunneridae</taxon>
        <taxon>Pentapetalae</taxon>
        <taxon>rosids</taxon>
        <taxon>malvids</taxon>
        <taxon>Malvales</taxon>
        <taxon>Malvaceae</taxon>
        <taxon>Grewioideae</taxon>
        <taxon>Apeibeae</taxon>
        <taxon>Corchorus</taxon>
    </lineage>
</organism>
<evidence type="ECO:0000313" key="3">
    <source>
        <dbReference type="Proteomes" id="UP000187203"/>
    </source>
</evidence>
<keyword evidence="1" id="KW-0812">Transmembrane</keyword>
<evidence type="ECO:0000313" key="2">
    <source>
        <dbReference type="EMBL" id="OMP06876.1"/>
    </source>
</evidence>
<comment type="caution">
    <text evidence="2">The sequence shown here is derived from an EMBL/GenBank/DDBJ whole genome shotgun (WGS) entry which is preliminary data.</text>
</comment>
<keyword evidence="1" id="KW-1133">Transmembrane helix</keyword>
<proteinExistence type="predicted"/>
<dbReference type="AlphaFoldDB" id="A0A1R3KIF9"/>
<keyword evidence="3" id="KW-1185">Reference proteome</keyword>
<evidence type="ECO:0008006" key="4">
    <source>
        <dbReference type="Google" id="ProtNLM"/>
    </source>
</evidence>
<feature type="transmembrane region" description="Helical" evidence="1">
    <location>
        <begin position="77"/>
        <end position="101"/>
    </location>
</feature>
<feature type="transmembrane region" description="Helical" evidence="1">
    <location>
        <begin position="12"/>
        <end position="29"/>
    </location>
</feature>
<keyword evidence="1" id="KW-0472">Membrane</keyword>
<reference evidence="3" key="1">
    <citation type="submission" date="2013-09" db="EMBL/GenBank/DDBJ databases">
        <title>Corchorus olitorius genome sequencing.</title>
        <authorList>
            <person name="Alam M."/>
            <person name="Haque M.S."/>
            <person name="Islam M.S."/>
            <person name="Emdad E.M."/>
            <person name="Islam M.M."/>
            <person name="Ahmed B."/>
            <person name="Halim A."/>
            <person name="Hossen Q.M.M."/>
            <person name="Hossain M.Z."/>
            <person name="Ahmed R."/>
            <person name="Khan M.M."/>
            <person name="Islam R."/>
            <person name="Rashid M.M."/>
            <person name="Khan S.A."/>
            <person name="Rahman M.S."/>
            <person name="Alam M."/>
            <person name="Yahiya A.S."/>
            <person name="Khan M.S."/>
            <person name="Azam M.S."/>
            <person name="Haque T."/>
            <person name="Lashkar M.Z.H."/>
            <person name="Akhand A.I."/>
            <person name="Morshed G."/>
            <person name="Roy S."/>
            <person name="Uddin K.S."/>
            <person name="Rabeya T."/>
            <person name="Hossain A.S."/>
            <person name="Chowdhury A."/>
            <person name="Snigdha A.R."/>
            <person name="Mortoza M.S."/>
            <person name="Matin S.A."/>
            <person name="Hoque S.M.E."/>
            <person name="Islam M.K."/>
            <person name="Roy D.K."/>
            <person name="Haider R."/>
            <person name="Moosa M.M."/>
            <person name="Elias S.M."/>
            <person name="Hasan A.M."/>
            <person name="Jahan S."/>
            <person name="Shafiuddin M."/>
            <person name="Mahmood N."/>
            <person name="Shommy N.S."/>
        </authorList>
    </citation>
    <scope>NUCLEOTIDE SEQUENCE [LARGE SCALE GENOMIC DNA]</scope>
    <source>
        <strain evidence="3">cv. O-4</strain>
    </source>
</reference>